<protein>
    <recommendedName>
        <fullName evidence="3">Hemerythrin-like domain-containing protein</fullName>
    </recommendedName>
</protein>
<gene>
    <name evidence="1" type="ORF">ACFOEK_01305</name>
</gene>
<dbReference type="RefSeq" id="WP_386714996.1">
    <property type="nucleotide sequence ID" value="NZ_JBHRSZ010000001.1"/>
</dbReference>
<proteinExistence type="predicted"/>
<comment type="caution">
    <text evidence="1">The sequence shown here is derived from an EMBL/GenBank/DDBJ whole genome shotgun (WGS) entry which is preliminary data.</text>
</comment>
<accession>A0ABV7H6Z3</accession>
<evidence type="ECO:0000313" key="1">
    <source>
        <dbReference type="EMBL" id="MFC3149658.1"/>
    </source>
</evidence>
<name>A0ABV7H6Z3_9GAMM</name>
<reference evidence="2" key="1">
    <citation type="journal article" date="2019" name="Int. J. Syst. Evol. Microbiol.">
        <title>The Global Catalogue of Microorganisms (GCM) 10K type strain sequencing project: providing services to taxonomists for standard genome sequencing and annotation.</title>
        <authorList>
            <consortium name="The Broad Institute Genomics Platform"/>
            <consortium name="The Broad Institute Genome Sequencing Center for Infectious Disease"/>
            <person name="Wu L."/>
            <person name="Ma J."/>
        </authorList>
    </citation>
    <scope>NUCLEOTIDE SEQUENCE [LARGE SCALE GENOMIC DNA]</scope>
    <source>
        <strain evidence="2">KCTC 52438</strain>
    </source>
</reference>
<organism evidence="1 2">
    <name type="scientific">Litoribrevibacter euphylliae</name>
    <dbReference type="NCBI Taxonomy" id="1834034"/>
    <lineage>
        <taxon>Bacteria</taxon>
        <taxon>Pseudomonadati</taxon>
        <taxon>Pseudomonadota</taxon>
        <taxon>Gammaproteobacteria</taxon>
        <taxon>Oceanospirillales</taxon>
        <taxon>Oceanospirillaceae</taxon>
        <taxon>Litoribrevibacter</taxon>
    </lineage>
</organism>
<evidence type="ECO:0008006" key="3">
    <source>
        <dbReference type="Google" id="ProtNLM"/>
    </source>
</evidence>
<keyword evidence="2" id="KW-1185">Reference proteome</keyword>
<evidence type="ECO:0000313" key="2">
    <source>
        <dbReference type="Proteomes" id="UP001595476"/>
    </source>
</evidence>
<dbReference type="EMBL" id="JBHRSZ010000001">
    <property type="protein sequence ID" value="MFC3149658.1"/>
    <property type="molecule type" value="Genomic_DNA"/>
</dbReference>
<sequence>MLKTNPIFQAIDKQHQQLGELFLMHQEALLIQEIELAMEVFYSYKALQIAHLTFENEHLLPELAKLKDTRWPHTLYLHEHNKVRDLLNKNDLNLNRSQEILNTGSAQQYRRWLIELFEQQKSLKNVLEHHEQREEQGMLLELFNQLDSDHVTRLANELEAFTQPELEIVYSKSKDWINQLER</sequence>
<dbReference type="Proteomes" id="UP001595476">
    <property type="component" value="Unassembled WGS sequence"/>
</dbReference>